<reference evidence="1 2" key="1">
    <citation type="submission" date="2024-11" db="EMBL/GenBank/DDBJ databases">
        <title>Chromosome-level genome assembly of the freshwater bivalve Anodonta woodiana.</title>
        <authorList>
            <person name="Chen X."/>
        </authorList>
    </citation>
    <scope>NUCLEOTIDE SEQUENCE [LARGE SCALE GENOMIC DNA]</scope>
    <source>
        <strain evidence="1">MN2024</strain>
        <tissue evidence="1">Gills</tissue>
    </source>
</reference>
<accession>A0ABD3X247</accession>
<comment type="caution">
    <text evidence="1">The sequence shown here is derived from an EMBL/GenBank/DDBJ whole genome shotgun (WGS) entry which is preliminary data.</text>
</comment>
<proteinExistence type="predicted"/>
<evidence type="ECO:0000313" key="1">
    <source>
        <dbReference type="EMBL" id="KAL3879810.1"/>
    </source>
</evidence>
<gene>
    <name evidence="1" type="ORF">ACJMK2_032092</name>
</gene>
<dbReference type="Proteomes" id="UP001634394">
    <property type="component" value="Unassembled WGS sequence"/>
</dbReference>
<sequence>MSRSTSLPLWYCRQMPGSKTSDVNHHGKMSDFVNQYCQDPPHYPYGTVGKCPEAKHQMSIIMEKCQILSISNVKIHLTTPMVLSANARKQNIRCQSSWKNVRFCQSLF</sequence>
<protein>
    <submittedName>
        <fullName evidence="1">Uncharacterized protein</fullName>
    </submittedName>
</protein>
<evidence type="ECO:0000313" key="2">
    <source>
        <dbReference type="Proteomes" id="UP001634394"/>
    </source>
</evidence>
<name>A0ABD3X247_SINWO</name>
<dbReference type="EMBL" id="JBJQND010000004">
    <property type="protein sequence ID" value="KAL3879810.1"/>
    <property type="molecule type" value="Genomic_DNA"/>
</dbReference>
<keyword evidence="2" id="KW-1185">Reference proteome</keyword>
<organism evidence="1 2">
    <name type="scientific">Sinanodonta woodiana</name>
    <name type="common">Chinese pond mussel</name>
    <name type="synonym">Anodonta woodiana</name>
    <dbReference type="NCBI Taxonomy" id="1069815"/>
    <lineage>
        <taxon>Eukaryota</taxon>
        <taxon>Metazoa</taxon>
        <taxon>Spiralia</taxon>
        <taxon>Lophotrochozoa</taxon>
        <taxon>Mollusca</taxon>
        <taxon>Bivalvia</taxon>
        <taxon>Autobranchia</taxon>
        <taxon>Heteroconchia</taxon>
        <taxon>Palaeoheterodonta</taxon>
        <taxon>Unionida</taxon>
        <taxon>Unionoidea</taxon>
        <taxon>Unionidae</taxon>
        <taxon>Unioninae</taxon>
        <taxon>Sinanodonta</taxon>
    </lineage>
</organism>
<dbReference type="AlphaFoldDB" id="A0ABD3X247"/>